<feature type="compositionally biased region" description="Polar residues" evidence="1">
    <location>
        <begin position="486"/>
        <end position="503"/>
    </location>
</feature>
<dbReference type="KEGG" id="rsz:130510150"/>
<accession>A0A9W3DF07</accession>
<dbReference type="OrthoDB" id="691688at2759"/>
<proteinExistence type="predicted"/>
<dbReference type="InterPro" id="IPR036691">
    <property type="entry name" value="Endo/exonu/phosph_ase_sf"/>
</dbReference>
<feature type="compositionally biased region" description="Basic and acidic residues" evidence="1">
    <location>
        <begin position="445"/>
        <end position="459"/>
    </location>
</feature>
<dbReference type="GO" id="GO:0003824">
    <property type="term" value="F:catalytic activity"/>
    <property type="evidence" value="ECO:0007669"/>
    <property type="project" value="InterPro"/>
</dbReference>
<organism evidence="3 4">
    <name type="scientific">Raphanus sativus</name>
    <name type="common">Radish</name>
    <name type="synonym">Raphanus raphanistrum var. sativus</name>
    <dbReference type="NCBI Taxonomy" id="3726"/>
    <lineage>
        <taxon>Eukaryota</taxon>
        <taxon>Viridiplantae</taxon>
        <taxon>Streptophyta</taxon>
        <taxon>Embryophyta</taxon>
        <taxon>Tracheophyta</taxon>
        <taxon>Spermatophyta</taxon>
        <taxon>Magnoliopsida</taxon>
        <taxon>eudicotyledons</taxon>
        <taxon>Gunneridae</taxon>
        <taxon>Pentapetalae</taxon>
        <taxon>rosids</taxon>
        <taxon>malvids</taxon>
        <taxon>Brassicales</taxon>
        <taxon>Brassicaceae</taxon>
        <taxon>Brassiceae</taxon>
        <taxon>Raphanus</taxon>
    </lineage>
</organism>
<reference evidence="4" key="2">
    <citation type="submission" date="2025-08" db="UniProtKB">
        <authorList>
            <consortium name="RefSeq"/>
        </authorList>
    </citation>
    <scope>IDENTIFICATION</scope>
    <source>
        <tissue evidence="4">Leaf</tissue>
    </source>
</reference>
<dbReference type="Pfam" id="PF00078">
    <property type="entry name" value="RVT_1"/>
    <property type="match status" value="1"/>
</dbReference>
<dbReference type="PROSITE" id="PS50878">
    <property type="entry name" value="RT_POL"/>
    <property type="match status" value="1"/>
</dbReference>
<dbReference type="SUPFAM" id="SSF56219">
    <property type="entry name" value="DNase I-like"/>
    <property type="match status" value="1"/>
</dbReference>
<keyword evidence="3" id="KW-1185">Reference proteome</keyword>
<feature type="compositionally biased region" description="Low complexity" evidence="1">
    <location>
        <begin position="142"/>
        <end position="157"/>
    </location>
</feature>
<sequence>MQSRWVLPGRASAVQPSSSTSGDAPPRPPDPPDPNSPLSPLLFPPLAASPPPSRSELRRSHLTSSPVDTVMASALGSPPASVISTTTTQFGSLAEIESTLTVPLATGNPNSLPIISTSSSLNTLNHSSPTPTDQNSRFKTIPPNQNSPLLSNPAANNPNPPLPINPQSPIPVSAPTIPQPPLVQTHQFPPSSTQPLQNHPSTLAETLRLRGDKSLQREAPVMFSDTGRPRVLIPDAVFEKGAELHKDFIVCYFNGRPPPFKHIQSVLSHMWAKGRRLEMHNNPLQRSVLVRIPSEFLRQKILDKNIWYVGDSMFHTAQWTSIHSSATPPLSSIKIWAHLTGVPLDLRYNKGLGLVAGLIGDPKETDDFTLNLVSLTLSHVKVEVDLTKPLPNVVEFERQSGEVVEVQVDYPWLPPKCSHCQELGHVIRNCLLYTPPKDTPPMEKVPVEKQKQKTSENPKKHSAKSTTGKQYVPKKTIPPKTPEKTLAQSASLPTSPTAFKTPSFTPPSALKHPLPSTESPSDKPHKPSLKRTRSSPTFSPPEPPKISYQSSKPSLSLPFPEVGFWRNPFFFLMSAKLFFWNLRGLNESDKHRTFSDWLYSHRPIFGALLETHIKELSLPRLMSTLCRDWHYLSNHLSDEDGRIVLIWKDPAKVTMISQSRQMVTCEVRLPNCSPIIYSAIYASNLLEERTDLWVELLNLHSTHGLDSRPWMIGGDFNQILHSHEHSSFSHSRHASPMFQFRDCLLQLGVFDLRYYGPVHTWTNKRDVTPVAKKLDRCLINNECLTVFPNATATFLPPAPSDHTPCLTDLAFQLPQAGTPPFRFFNYLTKHPSFLEVQALNDPTPETFAAERDQNLQWQFLRQIEECYFMQKSRITWLREGDFNTTYFHRVCQVRASFNAIRSFLLASGVVITDPLAMSAHAISHFQAVLGPETLQTLWFSPSAWFHSLTSITCTHQQRSSILLMPTVEEITKLMFSLNPNKAPGPDGLTSGFFKASWSLLGVECVTSIQTFFNSGFLPKATNSTILSLVPKFTGASKVSDYRPISCLNTLYKVISRLLVRRLKPILQNLILPNQTAFVEGRLLVENTVLASELVNGYHKNRGSKRITIKVDIAKAFDTLSWDFLFAALESLELPAPFVRLLRACICTPSFMVGYNGTVSGYFKGKRGLRQGDPLSPYLFVIAMNYLSLMLDKEARSGYLSYHHQCHKTRLTHLSFADDLLIFIDGSLESVQRVLQILHEFEKRSGLAVSLQKSSFFASGVSEQEIQAIQVSTGMPCGSLPMRYLGVPLCTKKLNLENCQPLLQQIKQRLSSWSAKALSFAGRLLLIKTVIAGVSTFWCSTFILPKACINKINSLCGVFLWNGNIDGHHTARVSWETVTLTKDQGGLGVKDLHKWNLACLLKLVWMLFFRPKSVWVCWFKEVILRGDVSNYWTVKTSTNYSWLVNKMIKVRDQVYPLLHRRLGNGETTRFWFDNWSPLGHLYTLLNASSSRLGIPRSATVASLFTNGHWSLPPARTENQLALQVHLTTVTLSEEADYYEWMIEGKLRNRYNMGEVYTYLKGPQQTVTWAKIVWFSYGIPRHNFLTWLVLLDRCPTKDRLIRWGMNVTPLCLLCNTSHENRNHLFFDCVYSATIWRQTMDRCGFHTSTSWDCIVTQLQALQVNRDSKRLTLIAMQACIYWIWSERNKRLHHQVFRPPEVLFSLIDKQVRNRLQSIRHANPRASSAMSQLWFLRS</sequence>
<reference evidence="3" key="1">
    <citation type="journal article" date="2019" name="Database">
        <title>The radish genome database (RadishGD): an integrated information resource for radish genomics.</title>
        <authorList>
            <person name="Yu H.J."/>
            <person name="Baek S."/>
            <person name="Lee Y.J."/>
            <person name="Cho A."/>
            <person name="Mun J.H."/>
        </authorList>
    </citation>
    <scope>NUCLEOTIDE SEQUENCE [LARGE SCALE GENOMIC DNA]</scope>
    <source>
        <strain evidence="3">cv. WK10039</strain>
    </source>
</reference>
<feature type="region of interest" description="Disordered" evidence="1">
    <location>
        <begin position="1"/>
        <end position="64"/>
    </location>
</feature>
<feature type="compositionally biased region" description="Low complexity" evidence="1">
    <location>
        <begin position="116"/>
        <end position="130"/>
    </location>
</feature>
<evidence type="ECO:0000313" key="3">
    <source>
        <dbReference type="Proteomes" id="UP000504610"/>
    </source>
</evidence>
<dbReference type="PANTHER" id="PTHR33116">
    <property type="entry name" value="REVERSE TRANSCRIPTASE ZINC-BINDING DOMAIN-CONTAINING PROTEIN-RELATED-RELATED"/>
    <property type="match status" value="1"/>
</dbReference>
<dbReference type="InterPro" id="IPR043502">
    <property type="entry name" value="DNA/RNA_pol_sf"/>
</dbReference>
<protein>
    <submittedName>
        <fullName evidence="4">Uncharacterized protein LOC130510150</fullName>
    </submittedName>
</protein>
<dbReference type="InterPro" id="IPR025558">
    <property type="entry name" value="DUF4283"/>
</dbReference>
<dbReference type="SUPFAM" id="SSF56672">
    <property type="entry name" value="DNA/RNA polymerases"/>
    <property type="match status" value="1"/>
</dbReference>
<dbReference type="InterPro" id="IPR000477">
    <property type="entry name" value="RT_dom"/>
</dbReference>
<evidence type="ECO:0000313" key="4">
    <source>
        <dbReference type="RefSeq" id="XP_056862482.1"/>
    </source>
</evidence>
<dbReference type="PANTHER" id="PTHR33116:SF80">
    <property type="entry name" value="REVERSE TRANSCRIPTASE ZINC-BINDING DOMAIN-CONTAINING PROTEIN"/>
    <property type="match status" value="1"/>
</dbReference>
<dbReference type="Pfam" id="PF03372">
    <property type="entry name" value="Exo_endo_phos"/>
    <property type="match status" value="1"/>
</dbReference>
<dbReference type="CDD" id="cd01650">
    <property type="entry name" value="RT_nLTR_like"/>
    <property type="match status" value="1"/>
</dbReference>
<feature type="domain" description="Reverse transcriptase" evidence="2">
    <location>
        <begin position="1010"/>
        <end position="1288"/>
    </location>
</feature>
<evidence type="ECO:0000256" key="1">
    <source>
        <dbReference type="SAM" id="MobiDB-lite"/>
    </source>
</evidence>
<dbReference type="InterPro" id="IPR005135">
    <property type="entry name" value="Endo/exonuclease/phosphatase"/>
</dbReference>
<evidence type="ECO:0000259" key="2">
    <source>
        <dbReference type="PROSITE" id="PS50878"/>
    </source>
</evidence>
<dbReference type="Proteomes" id="UP000504610">
    <property type="component" value="Chromosome 3"/>
</dbReference>
<dbReference type="RefSeq" id="XP_056862482.1">
    <property type="nucleotide sequence ID" value="XM_057006502.1"/>
</dbReference>
<feature type="compositionally biased region" description="Pro residues" evidence="1">
    <location>
        <begin position="25"/>
        <end position="37"/>
    </location>
</feature>
<dbReference type="InterPro" id="IPR026960">
    <property type="entry name" value="RVT-Znf"/>
</dbReference>
<name>A0A9W3DF07_RAPSA</name>
<dbReference type="Pfam" id="PF14111">
    <property type="entry name" value="DUF4283"/>
    <property type="match status" value="1"/>
</dbReference>
<gene>
    <name evidence="4" type="primary">LOC130510150</name>
</gene>
<feature type="region of interest" description="Disordered" evidence="1">
    <location>
        <begin position="435"/>
        <end position="552"/>
    </location>
</feature>
<dbReference type="Gene3D" id="3.60.10.10">
    <property type="entry name" value="Endonuclease/exonuclease/phosphatase"/>
    <property type="match status" value="1"/>
</dbReference>
<dbReference type="Pfam" id="PF13966">
    <property type="entry name" value="zf-RVT"/>
    <property type="match status" value="1"/>
</dbReference>
<feature type="region of interest" description="Disordered" evidence="1">
    <location>
        <begin position="116"/>
        <end position="160"/>
    </location>
</feature>
<dbReference type="GeneID" id="130510150"/>